<keyword evidence="1" id="KW-0812">Transmembrane</keyword>
<protein>
    <recommendedName>
        <fullName evidence="2">Cbb3-type cytochrome c oxidase subunit CcoP N-terminal domain-containing protein</fullName>
    </recommendedName>
</protein>
<dbReference type="AlphaFoldDB" id="A0A5J4L544"/>
<feature type="transmembrane region" description="Helical" evidence="1">
    <location>
        <begin position="21"/>
        <end position="41"/>
    </location>
</feature>
<gene>
    <name evidence="3" type="ORF">A45J_2143</name>
</gene>
<dbReference type="InterPro" id="IPR032858">
    <property type="entry name" value="CcoP_N"/>
</dbReference>
<sequence>MVQDIDRIEDMEREDTKKKLPIGWLLLFIGLIVFGIFYSIAYTPEISGWSQEGQYLESIKK</sequence>
<evidence type="ECO:0000313" key="3">
    <source>
        <dbReference type="EMBL" id="GER94382.1"/>
    </source>
</evidence>
<dbReference type="Gene3D" id="6.10.280.130">
    <property type="match status" value="1"/>
</dbReference>
<dbReference type="EMBL" id="BLAB01000001">
    <property type="protein sequence ID" value="GER94382.1"/>
    <property type="molecule type" value="Genomic_DNA"/>
</dbReference>
<accession>A0A5J4L544</accession>
<comment type="caution">
    <text evidence="3">The sequence shown here is derived from an EMBL/GenBank/DDBJ whole genome shotgun (WGS) entry which is preliminary data.</text>
</comment>
<dbReference type="InterPro" id="IPR038414">
    <property type="entry name" value="CcoP_N_sf"/>
</dbReference>
<evidence type="ECO:0000256" key="1">
    <source>
        <dbReference type="SAM" id="Phobius"/>
    </source>
</evidence>
<dbReference type="Pfam" id="PF14715">
    <property type="entry name" value="FixP_N"/>
    <property type="match status" value="1"/>
</dbReference>
<proteinExistence type="predicted"/>
<name>A0A5J4L544_9ZZZZ</name>
<feature type="domain" description="Cbb3-type cytochrome c oxidase subunit CcoP N-terminal" evidence="2">
    <location>
        <begin position="16"/>
        <end position="42"/>
    </location>
</feature>
<keyword evidence="1" id="KW-0472">Membrane</keyword>
<reference evidence="3" key="1">
    <citation type="submission" date="2019-10" db="EMBL/GenBank/DDBJ databases">
        <title>Metagenomic sequencing of thiosulfate-disproportionating enrichment culture.</title>
        <authorList>
            <person name="Umezawa K."/>
            <person name="Kojima H."/>
            <person name="Fukui M."/>
        </authorList>
    </citation>
    <scope>NUCLEOTIDE SEQUENCE</scope>
    <source>
        <strain evidence="3">45J</strain>
    </source>
</reference>
<organism evidence="3">
    <name type="scientific">hot springs metagenome</name>
    <dbReference type="NCBI Taxonomy" id="433727"/>
    <lineage>
        <taxon>unclassified sequences</taxon>
        <taxon>metagenomes</taxon>
        <taxon>ecological metagenomes</taxon>
    </lineage>
</organism>
<evidence type="ECO:0000259" key="2">
    <source>
        <dbReference type="Pfam" id="PF14715"/>
    </source>
</evidence>
<keyword evidence="1" id="KW-1133">Transmembrane helix</keyword>